<dbReference type="RefSeq" id="WP_002988880.1">
    <property type="nucleotide sequence ID" value="NZ_CP068108.1"/>
</dbReference>
<gene>
    <name evidence="1" type="ORF">I6I88_18000</name>
</gene>
<evidence type="ECO:0000313" key="1">
    <source>
        <dbReference type="EMBL" id="QQU00030.1"/>
    </source>
</evidence>
<dbReference type="EMBL" id="CP068108">
    <property type="protein sequence ID" value="QQU00030.1"/>
    <property type="molecule type" value="Genomic_DNA"/>
</dbReference>
<evidence type="ECO:0000313" key="2">
    <source>
        <dbReference type="Proteomes" id="UP000596202"/>
    </source>
</evidence>
<organism evidence="1 2">
    <name type="scientific">Myroides odoratus</name>
    <name type="common">Flavobacterium odoratum</name>
    <dbReference type="NCBI Taxonomy" id="256"/>
    <lineage>
        <taxon>Bacteria</taxon>
        <taxon>Pseudomonadati</taxon>
        <taxon>Bacteroidota</taxon>
        <taxon>Flavobacteriia</taxon>
        <taxon>Flavobacteriales</taxon>
        <taxon>Flavobacteriaceae</taxon>
        <taxon>Myroides</taxon>
    </lineage>
</organism>
<dbReference type="AlphaFoldDB" id="A0A9Q6ZAM9"/>
<dbReference type="Proteomes" id="UP000596202">
    <property type="component" value="Chromosome"/>
</dbReference>
<proteinExistence type="predicted"/>
<dbReference type="GeneID" id="93529582"/>
<protein>
    <submittedName>
        <fullName evidence="1">Uncharacterized protein</fullName>
    </submittedName>
</protein>
<name>A0A9Q6ZAM9_MYROD</name>
<dbReference type="OrthoDB" id="767755at2"/>
<accession>A0A9Q6ZAM9</accession>
<sequence length="467" mass="54874">MNKILLGVFVLSFSLLNCQQKEKNSDTVEVRVTNKNDSHKEDDRENITKVNLDDTKENTMDKEEANREIDVAISGDDLKDAQATLKALDNLLQAMKKRDAIESGDLEDTLGPAYEAYPTLERADIETLNELFSIGFQQAGVKKPTEEVFNASIKRIFQVDINNAQYKKRVWKKIDNIVLIPAYVGLYDFLETVTGNPYQIGYREQYHYYFDIENRFTLEMAVIPNYFKEIKQGENFVFWDSVDQIYNKEKNEIYFRIDKFMIEFNKYVFYKDPSSFSWLLHNDPLSFSNLVKSFSFEAEPLLNGWLLNDMHKRMRKKEDEGNRYAILEIKNLFAIKNYQNQVEIREGLMQYIVKGTTLEDNDLLLMLDDYATELVDFENNYSDALRREYTKEELYKIFAYAAYYSYQGFDKFEKGLGRYSSLRENWPNFCALTAIGQNDDVQEALKKNNYYNIPGLREAIERINTLK</sequence>
<reference evidence="1 2" key="1">
    <citation type="submission" date="2021-01" db="EMBL/GenBank/DDBJ databases">
        <title>FDA dAtabase for Regulatory Grade micrObial Sequences (FDA-ARGOS): Supporting development and validation of Infectious Disease Dx tests.</title>
        <authorList>
            <person name="Sproer C."/>
            <person name="Gronow S."/>
            <person name="Severitt S."/>
            <person name="Schroder I."/>
            <person name="Tallon L."/>
            <person name="Sadzewicz L."/>
            <person name="Zhao X."/>
            <person name="Boylan J."/>
            <person name="Ott S."/>
            <person name="Bowen H."/>
            <person name="Vavikolanu K."/>
            <person name="Mehta A."/>
            <person name="Aluvathingal J."/>
            <person name="Nadendla S."/>
            <person name="Lowell S."/>
            <person name="Myers T."/>
            <person name="Yan Y."/>
            <person name="Sichtig H."/>
        </authorList>
    </citation>
    <scope>NUCLEOTIDE SEQUENCE [LARGE SCALE GENOMIC DNA]</scope>
    <source>
        <strain evidence="1 2">FDAARGOS_1131</strain>
    </source>
</reference>